<sequence length="125" mass="13956">MTCSNSTEYHCLLDETFTKEFEVCKKWKWISKGYCAYFNTYGEGNIDQNQCNDSTHLVCPESAYFSKENTNYPACYVKNTTSTVSPKTSTFEVTLEGTTEVTSEFRNSIGSPISDTAKSKSGITG</sequence>
<keyword evidence="2" id="KW-1185">Reference proteome</keyword>
<dbReference type="AlphaFoldDB" id="A0A8W8KC26"/>
<proteinExistence type="predicted"/>
<name>A0A8W8KC26_MAGGI</name>
<accession>A0A8W8KC26</accession>
<protein>
    <submittedName>
        <fullName evidence="1">Uncharacterized protein</fullName>
    </submittedName>
</protein>
<dbReference type="EnsemblMetazoa" id="G23275.1">
    <property type="protein sequence ID" value="G23275.1:cds"/>
    <property type="gene ID" value="G23275"/>
</dbReference>
<evidence type="ECO:0000313" key="2">
    <source>
        <dbReference type="Proteomes" id="UP000005408"/>
    </source>
</evidence>
<evidence type="ECO:0000313" key="1">
    <source>
        <dbReference type="EnsemblMetazoa" id="G23275.1:cds"/>
    </source>
</evidence>
<organism evidence="1 2">
    <name type="scientific">Magallana gigas</name>
    <name type="common">Pacific oyster</name>
    <name type="synonym">Crassostrea gigas</name>
    <dbReference type="NCBI Taxonomy" id="29159"/>
    <lineage>
        <taxon>Eukaryota</taxon>
        <taxon>Metazoa</taxon>
        <taxon>Spiralia</taxon>
        <taxon>Lophotrochozoa</taxon>
        <taxon>Mollusca</taxon>
        <taxon>Bivalvia</taxon>
        <taxon>Autobranchia</taxon>
        <taxon>Pteriomorphia</taxon>
        <taxon>Ostreida</taxon>
        <taxon>Ostreoidea</taxon>
        <taxon>Ostreidae</taxon>
        <taxon>Magallana</taxon>
    </lineage>
</organism>
<reference evidence="1" key="1">
    <citation type="submission" date="2022-08" db="UniProtKB">
        <authorList>
            <consortium name="EnsemblMetazoa"/>
        </authorList>
    </citation>
    <scope>IDENTIFICATION</scope>
    <source>
        <strain evidence="1">05x7-T-G4-1.051#20</strain>
    </source>
</reference>
<dbReference type="Proteomes" id="UP000005408">
    <property type="component" value="Unassembled WGS sequence"/>
</dbReference>